<dbReference type="GO" id="GO:0008237">
    <property type="term" value="F:metallopeptidase activity"/>
    <property type="evidence" value="ECO:0007669"/>
    <property type="project" value="InterPro"/>
</dbReference>
<organism evidence="1 2">
    <name type="scientific">Pseudomonas silesiensis</name>
    <dbReference type="NCBI Taxonomy" id="1853130"/>
    <lineage>
        <taxon>Bacteria</taxon>
        <taxon>Pseudomonadati</taxon>
        <taxon>Pseudomonadota</taxon>
        <taxon>Gammaproteobacteria</taxon>
        <taxon>Pseudomonadales</taxon>
        <taxon>Pseudomonadaceae</taxon>
        <taxon>Pseudomonas</taxon>
    </lineage>
</organism>
<dbReference type="RefSeq" id="WP_064680473.1">
    <property type="nucleotide sequence ID" value="NZ_CP014870.1"/>
</dbReference>
<evidence type="ECO:0000313" key="1">
    <source>
        <dbReference type="EMBL" id="ANJ59126.1"/>
    </source>
</evidence>
<evidence type="ECO:0008006" key="3">
    <source>
        <dbReference type="Google" id="ProtNLM"/>
    </source>
</evidence>
<reference evidence="1 2" key="1">
    <citation type="journal article" date="2018" name="Syst. Appl. Microbiol.">
        <title>Pseudomonas silesiensis sp. nov. strain A3T isolated from a biological pesticide sewage treatment plant and analysis of the complete genome sequence.</title>
        <authorList>
            <person name="Kaminski M.A."/>
            <person name="Furmanczyk E.M."/>
            <person name="Sobczak A."/>
            <person name="Dziembowski A."/>
            <person name="Lipinski L."/>
        </authorList>
    </citation>
    <scope>NUCLEOTIDE SEQUENCE [LARGE SCALE GENOMIC DNA]</scope>
    <source>
        <strain evidence="1 2">A3</strain>
    </source>
</reference>
<dbReference type="AlphaFoldDB" id="A0A191Z2F9"/>
<keyword evidence="2" id="KW-1185">Reference proteome</keyword>
<dbReference type="Proteomes" id="UP000078354">
    <property type="component" value="Chromosome"/>
</dbReference>
<dbReference type="SUPFAM" id="SSF55486">
    <property type="entry name" value="Metalloproteases ('zincins'), catalytic domain"/>
    <property type="match status" value="1"/>
</dbReference>
<dbReference type="OrthoDB" id="5951339at2"/>
<proteinExistence type="predicted"/>
<accession>A0A191Z2F9</accession>
<name>A0A191Z2F9_9PSED</name>
<dbReference type="EMBL" id="CP014870">
    <property type="protein sequence ID" value="ANJ59126.1"/>
    <property type="molecule type" value="Genomic_DNA"/>
</dbReference>
<dbReference type="InterPro" id="IPR024079">
    <property type="entry name" value="MetalloPept_cat_dom_sf"/>
</dbReference>
<protein>
    <recommendedName>
        <fullName evidence="3">Peptidase M12B domain-containing protein</fullName>
    </recommendedName>
</protein>
<dbReference type="KEGG" id="psil:PMA3_29725"/>
<dbReference type="Gene3D" id="3.40.390.10">
    <property type="entry name" value="Collagenase (Catalytic Domain)"/>
    <property type="match status" value="1"/>
</dbReference>
<gene>
    <name evidence="1" type="ORF">PMA3_29725</name>
</gene>
<evidence type="ECO:0000313" key="2">
    <source>
        <dbReference type="Proteomes" id="UP000078354"/>
    </source>
</evidence>
<sequence length="201" mass="22689">MTLSNKQNKKAPINIIAVIHSDVPETTRKTIYADHFYPLVSELESFTERKVNVIFAGGEPYVSFDYKGNDTLNTLQRWQPLSFKLLEVMKNEGLNIKVNSDLTKVILVTRDMLNNEVAGVALVWPPTKPGKVAIASVTGYHVVGHEIGHLLGARHEDSEVQFNGWFADTYMAPKREIIKSHSYTFSPANRQNIKNYLADKD</sequence>